<organism evidence="2">
    <name type="scientific">virus sp. ctFlR8</name>
    <dbReference type="NCBI Taxonomy" id="2825811"/>
    <lineage>
        <taxon>Viruses</taxon>
    </lineage>
</organism>
<reference evidence="2" key="1">
    <citation type="journal article" date="2021" name="Proc. Natl. Acad. Sci. U.S.A.">
        <title>A Catalog of Tens of Thousands of Viruses from Human Metagenomes Reveals Hidden Associations with Chronic Diseases.</title>
        <authorList>
            <person name="Tisza M.J."/>
            <person name="Buck C.B."/>
        </authorList>
    </citation>
    <scope>NUCLEOTIDE SEQUENCE</scope>
    <source>
        <strain evidence="2">CtFlR8</strain>
    </source>
</reference>
<protein>
    <recommendedName>
        <fullName evidence="1">Transglycosylase SLT domain-containing protein</fullName>
    </recommendedName>
</protein>
<dbReference type="InterPro" id="IPR023346">
    <property type="entry name" value="Lysozyme-like_dom_sf"/>
</dbReference>
<accession>A0A8S5RNE5</accession>
<evidence type="ECO:0000259" key="1">
    <source>
        <dbReference type="Pfam" id="PF01464"/>
    </source>
</evidence>
<feature type="domain" description="Transglycosylase SLT" evidence="1">
    <location>
        <begin position="39"/>
        <end position="136"/>
    </location>
</feature>
<dbReference type="Gene3D" id="1.10.530.10">
    <property type="match status" value="1"/>
</dbReference>
<name>A0A8S5RNE5_9VIRU</name>
<dbReference type="SUPFAM" id="SSF53955">
    <property type="entry name" value="Lysozyme-like"/>
    <property type="match status" value="1"/>
</dbReference>
<dbReference type="Pfam" id="PF01464">
    <property type="entry name" value="SLT"/>
    <property type="match status" value="1"/>
</dbReference>
<dbReference type="CDD" id="cd00254">
    <property type="entry name" value="LT-like"/>
    <property type="match status" value="1"/>
</dbReference>
<proteinExistence type="predicted"/>
<evidence type="ECO:0000313" key="2">
    <source>
        <dbReference type="EMBL" id="DAE32666.1"/>
    </source>
</evidence>
<dbReference type="EMBL" id="BK059128">
    <property type="protein sequence ID" value="DAE32666.1"/>
    <property type="molecule type" value="Genomic_DNA"/>
</dbReference>
<dbReference type="InterPro" id="IPR008258">
    <property type="entry name" value="Transglycosylase_SLT_dom_1"/>
</dbReference>
<sequence length="157" mass="17601">MRTTIKLFLPIIIALSITFTSTAQPAGSFISEEAQESCAKYGEEYGICPELLMAMIEKESSGRPDVESGGCKGLMQISDRWHKDRMERLEVTDIYSVDGNIHVGADYLSELFEKYCDVGIVLMVYHGEKNAATKTELSDYADWILTRSAELERMNGK</sequence>